<dbReference type="Pfam" id="PF17131">
    <property type="entry name" value="LolA_like"/>
    <property type="match status" value="1"/>
</dbReference>
<evidence type="ECO:0000313" key="4">
    <source>
        <dbReference type="Proteomes" id="UP000320404"/>
    </source>
</evidence>
<protein>
    <submittedName>
        <fullName evidence="3">Outer membrane lipoprotein-sorting protein</fullName>
    </submittedName>
</protein>
<name>A0A520RS75_9GAMM</name>
<evidence type="ECO:0000313" key="3">
    <source>
        <dbReference type="EMBL" id="RZO73103.1"/>
    </source>
</evidence>
<dbReference type="Gene3D" id="2.50.20.10">
    <property type="entry name" value="Lipoprotein localisation LolA/LolB/LppX"/>
    <property type="match status" value="1"/>
</dbReference>
<feature type="chain" id="PRO_5022076302" evidence="1">
    <location>
        <begin position="24"/>
        <end position="296"/>
    </location>
</feature>
<evidence type="ECO:0000259" key="2">
    <source>
        <dbReference type="Pfam" id="PF17131"/>
    </source>
</evidence>
<dbReference type="Proteomes" id="UP000320404">
    <property type="component" value="Unassembled WGS sequence"/>
</dbReference>
<reference evidence="3 4" key="1">
    <citation type="submission" date="2019-02" db="EMBL/GenBank/DDBJ databases">
        <title>Prokaryotic population dynamics and viral predation in marine succession experiment using metagenomics: the confinement effect.</title>
        <authorList>
            <person name="Haro-Moreno J.M."/>
            <person name="Rodriguez-Valera F."/>
            <person name="Lopez-Perez M."/>
        </authorList>
    </citation>
    <scope>NUCLEOTIDE SEQUENCE [LARGE SCALE GENOMIC DNA]</scope>
    <source>
        <strain evidence="3">MED-G158</strain>
    </source>
</reference>
<dbReference type="AlphaFoldDB" id="A0A520RS75"/>
<proteinExistence type="predicted"/>
<accession>A0A520RS75</accession>
<dbReference type="CDD" id="cd16329">
    <property type="entry name" value="LolA_like"/>
    <property type="match status" value="1"/>
</dbReference>
<organism evidence="3 4">
    <name type="scientific">OM182 bacterium</name>
    <dbReference type="NCBI Taxonomy" id="2510334"/>
    <lineage>
        <taxon>Bacteria</taxon>
        <taxon>Pseudomonadati</taxon>
        <taxon>Pseudomonadota</taxon>
        <taxon>Gammaproteobacteria</taxon>
        <taxon>OMG group</taxon>
        <taxon>OM182 clade</taxon>
    </lineage>
</organism>
<keyword evidence="1" id="KW-0732">Signal</keyword>
<feature type="signal peptide" evidence="1">
    <location>
        <begin position="1"/>
        <end position="23"/>
    </location>
</feature>
<gene>
    <name evidence="3" type="ORF">EVA69_06920</name>
</gene>
<feature type="domain" description="Uncharacterized protein TP-0789" evidence="2">
    <location>
        <begin position="88"/>
        <end position="279"/>
    </location>
</feature>
<sequence length="296" mass="33752">MNLRSLFIVTAVFISLLGNLASAQEMTGLEIMELVEENQRATSDSAFNRMQLSTCRFGIKESRITCAERPRIKSLESVGKNFGDDGKDTKSVTIVLEPAAERGVGMLSYAYDDTQRDNETWLYLSALGRVKRIASGNSDDDSEPASVFGSEFTTEDTDTGKLEEYEIRVLEETTEGGREVWKIELIPNAERARKSRYSKTINYVDKERFIVLRVEMFDQYDNEIKRLLASRVELVNGTWMARSLTMMNLVSNRLSNMAFLEIHTDIAVEDEFLTTRTLTDVAFRETELEKLRQQVD</sequence>
<dbReference type="InterPro" id="IPR033399">
    <property type="entry name" value="TP_0789-like"/>
</dbReference>
<comment type="caution">
    <text evidence="3">The sequence shown here is derived from an EMBL/GenBank/DDBJ whole genome shotgun (WGS) entry which is preliminary data.</text>
</comment>
<dbReference type="EMBL" id="SHAH01000135">
    <property type="protein sequence ID" value="RZO73103.1"/>
    <property type="molecule type" value="Genomic_DNA"/>
</dbReference>
<keyword evidence="3" id="KW-0449">Lipoprotein</keyword>
<evidence type="ECO:0000256" key="1">
    <source>
        <dbReference type="SAM" id="SignalP"/>
    </source>
</evidence>